<sequence>MIVAAAVCPHPPLIVPELAGRAAGELDNLRLACGRVLRSLVRTEPDALIVVGGAAGGGGRPATVMYPPDAAGSFAPWGVDVRVGDGAPVLPLSLAVGRWLLEREGVHGRVTGFQAVAFDAPPEACARLGRRLAGTAPRVALLVMADGSACLSEKAPGYLDPRARSYDDHVRHVLEGADTQALAALDPEEAEELSFAGRAALQVLAGAACDARERGGFRERKVYYEEPYGVGYFVSLWTRRADAP</sequence>
<protein>
    <recommendedName>
        <fullName evidence="3">Extradiol ring-cleavage dioxygenase class III enzyme subunit B domain-containing protein</fullName>
    </recommendedName>
</protein>
<gene>
    <name evidence="1" type="ORF">HNP84_002840</name>
</gene>
<dbReference type="EMBL" id="JACHGN010000005">
    <property type="protein sequence ID" value="MBB5133119.1"/>
    <property type="molecule type" value="Genomic_DNA"/>
</dbReference>
<comment type="caution">
    <text evidence="1">The sequence shown here is derived from an EMBL/GenBank/DDBJ whole genome shotgun (WGS) entry which is preliminary data.</text>
</comment>
<proteinExistence type="predicted"/>
<evidence type="ECO:0000313" key="2">
    <source>
        <dbReference type="Proteomes" id="UP000578449"/>
    </source>
</evidence>
<evidence type="ECO:0008006" key="3">
    <source>
        <dbReference type="Google" id="ProtNLM"/>
    </source>
</evidence>
<dbReference type="Gene3D" id="3.40.830.10">
    <property type="entry name" value="LigB-like"/>
    <property type="match status" value="1"/>
</dbReference>
<dbReference type="AlphaFoldDB" id="A0A840P2A5"/>
<dbReference type="RefSeq" id="WP_185050069.1">
    <property type="nucleotide sequence ID" value="NZ_BAABIX010000010.1"/>
</dbReference>
<accession>A0A840P2A5</accession>
<organism evidence="1 2">
    <name type="scientific">Thermocatellispora tengchongensis</name>
    <dbReference type="NCBI Taxonomy" id="1073253"/>
    <lineage>
        <taxon>Bacteria</taxon>
        <taxon>Bacillati</taxon>
        <taxon>Actinomycetota</taxon>
        <taxon>Actinomycetes</taxon>
        <taxon>Streptosporangiales</taxon>
        <taxon>Streptosporangiaceae</taxon>
        <taxon>Thermocatellispora</taxon>
    </lineage>
</organism>
<name>A0A840P2A5_9ACTN</name>
<evidence type="ECO:0000313" key="1">
    <source>
        <dbReference type="EMBL" id="MBB5133119.1"/>
    </source>
</evidence>
<dbReference type="CDD" id="cd07951">
    <property type="entry name" value="ED_3B_N_AMMECR1"/>
    <property type="match status" value="1"/>
</dbReference>
<reference evidence="1 2" key="1">
    <citation type="submission" date="2020-08" db="EMBL/GenBank/DDBJ databases">
        <title>Genomic Encyclopedia of Type Strains, Phase IV (KMG-IV): sequencing the most valuable type-strain genomes for metagenomic binning, comparative biology and taxonomic classification.</title>
        <authorList>
            <person name="Goeker M."/>
        </authorList>
    </citation>
    <scope>NUCLEOTIDE SEQUENCE [LARGE SCALE GENOMIC DNA]</scope>
    <source>
        <strain evidence="1 2">DSM 45615</strain>
    </source>
</reference>
<dbReference type="Proteomes" id="UP000578449">
    <property type="component" value="Unassembled WGS sequence"/>
</dbReference>
<keyword evidence="2" id="KW-1185">Reference proteome</keyword>